<reference evidence="1" key="1">
    <citation type="journal article" date="2015" name="Nature">
        <title>Complex archaea that bridge the gap between prokaryotes and eukaryotes.</title>
        <authorList>
            <person name="Spang A."/>
            <person name="Saw J.H."/>
            <person name="Jorgensen S.L."/>
            <person name="Zaremba-Niedzwiedzka K."/>
            <person name="Martijn J."/>
            <person name="Lind A.E."/>
            <person name="van Eijk R."/>
            <person name="Schleper C."/>
            <person name="Guy L."/>
            <person name="Ettema T.J."/>
        </authorList>
    </citation>
    <scope>NUCLEOTIDE SEQUENCE</scope>
</reference>
<evidence type="ECO:0000313" key="1">
    <source>
        <dbReference type="EMBL" id="KKL98857.1"/>
    </source>
</evidence>
<dbReference type="AlphaFoldDB" id="A0A0F9JIR3"/>
<organism evidence="1">
    <name type="scientific">marine sediment metagenome</name>
    <dbReference type="NCBI Taxonomy" id="412755"/>
    <lineage>
        <taxon>unclassified sequences</taxon>
        <taxon>metagenomes</taxon>
        <taxon>ecological metagenomes</taxon>
    </lineage>
</organism>
<dbReference type="EMBL" id="LAZR01017815">
    <property type="protein sequence ID" value="KKL98857.1"/>
    <property type="molecule type" value="Genomic_DNA"/>
</dbReference>
<name>A0A0F9JIR3_9ZZZZ</name>
<proteinExistence type="predicted"/>
<sequence length="195" mass="22449">MTDIIYEESRLNLPPGVGFEEWMKVGQTLADMQNSIPWWVGDWINYGEAKYGETYSQGLTLWDHAYQTLVNMAFVSRQYPPETRTSLSWTHHRYAASLDPAERTKLLEKALKEEWTSRQLQTEVAKIKEPDTGEESVVWVRYTIEIETNKRSFKRSTNNINQLLTVVNEFAEKGLLDQPAVKVLEVGTCGTVTRS</sequence>
<gene>
    <name evidence="1" type="ORF">LCGC14_1820260</name>
</gene>
<protein>
    <submittedName>
        <fullName evidence="1">Uncharacterized protein</fullName>
    </submittedName>
</protein>
<accession>A0A0F9JIR3</accession>
<comment type="caution">
    <text evidence="1">The sequence shown here is derived from an EMBL/GenBank/DDBJ whole genome shotgun (WGS) entry which is preliminary data.</text>
</comment>